<feature type="coiled-coil region" evidence="1">
    <location>
        <begin position="25"/>
        <end position="52"/>
    </location>
</feature>
<feature type="compositionally biased region" description="Polar residues" evidence="2">
    <location>
        <begin position="1"/>
        <end position="10"/>
    </location>
</feature>
<evidence type="ECO:0000313" key="4">
    <source>
        <dbReference type="EMBL" id="MFD1333606.1"/>
    </source>
</evidence>
<dbReference type="CDD" id="cd00130">
    <property type="entry name" value="PAS"/>
    <property type="match status" value="1"/>
</dbReference>
<organism evidence="4 5">
    <name type="scientific">Methylopila musalis</name>
    <dbReference type="NCBI Taxonomy" id="1134781"/>
    <lineage>
        <taxon>Bacteria</taxon>
        <taxon>Pseudomonadati</taxon>
        <taxon>Pseudomonadota</taxon>
        <taxon>Alphaproteobacteria</taxon>
        <taxon>Hyphomicrobiales</taxon>
        <taxon>Methylopilaceae</taxon>
        <taxon>Methylopila</taxon>
    </lineage>
</organism>
<dbReference type="RefSeq" id="WP_378777300.1">
    <property type="nucleotide sequence ID" value="NZ_JBHTMX010000273.1"/>
</dbReference>
<feature type="region of interest" description="Disordered" evidence="2">
    <location>
        <begin position="1"/>
        <end position="22"/>
    </location>
</feature>
<evidence type="ECO:0000313" key="5">
    <source>
        <dbReference type="Proteomes" id="UP001597171"/>
    </source>
</evidence>
<name>A0ABW3ZBE2_9HYPH</name>
<evidence type="ECO:0000256" key="1">
    <source>
        <dbReference type="SAM" id="Coils"/>
    </source>
</evidence>
<dbReference type="Proteomes" id="UP001597171">
    <property type="component" value="Unassembled WGS sequence"/>
</dbReference>
<feature type="domain" description="PAS" evidence="3">
    <location>
        <begin position="58"/>
        <end position="128"/>
    </location>
</feature>
<dbReference type="InterPro" id="IPR035965">
    <property type="entry name" value="PAS-like_dom_sf"/>
</dbReference>
<dbReference type="Pfam" id="PF08448">
    <property type="entry name" value="PAS_4"/>
    <property type="match status" value="1"/>
</dbReference>
<feature type="non-terminal residue" evidence="4">
    <location>
        <position position="193"/>
    </location>
</feature>
<dbReference type="Gene3D" id="3.30.450.20">
    <property type="entry name" value="PAS domain"/>
    <property type="match status" value="1"/>
</dbReference>
<keyword evidence="5" id="KW-1185">Reference proteome</keyword>
<dbReference type="EMBL" id="JBHTMX010000273">
    <property type="protein sequence ID" value="MFD1333606.1"/>
    <property type="molecule type" value="Genomic_DNA"/>
</dbReference>
<keyword evidence="1" id="KW-0175">Coiled coil</keyword>
<accession>A0ABW3ZBE2</accession>
<dbReference type="NCBIfam" id="TIGR00229">
    <property type="entry name" value="sensory_box"/>
    <property type="match status" value="1"/>
</dbReference>
<proteinExistence type="predicted"/>
<comment type="caution">
    <text evidence="4">The sequence shown here is derived from an EMBL/GenBank/DDBJ whole genome shotgun (WGS) entry which is preliminary data.</text>
</comment>
<dbReference type="SMART" id="SM00091">
    <property type="entry name" value="PAS"/>
    <property type="match status" value="1"/>
</dbReference>
<dbReference type="InterPro" id="IPR013656">
    <property type="entry name" value="PAS_4"/>
</dbReference>
<reference evidence="5" key="1">
    <citation type="journal article" date="2019" name="Int. J. Syst. Evol. Microbiol.">
        <title>The Global Catalogue of Microorganisms (GCM) 10K type strain sequencing project: providing services to taxonomists for standard genome sequencing and annotation.</title>
        <authorList>
            <consortium name="The Broad Institute Genomics Platform"/>
            <consortium name="The Broad Institute Genome Sequencing Center for Infectious Disease"/>
            <person name="Wu L."/>
            <person name="Ma J."/>
        </authorList>
    </citation>
    <scope>NUCLEOTIDE SEQUENCE [LARGE SCALE GENOMIC DNA]</scope>
    <source>
        <strain evidence="5">CCUG 61696</strain>
    </source>
</reference>
<dbReference type="SUPFAM" id="SSF55785">
    <property type="entry name" value="PYP-like sensor domain (PAS domain)"/>
    <property type="match status" value="1"/>
</dbReference>
<gene>
    <name evidence="4" type="ORF">ACFQ4O_16510</name>
</gene>
<protein>
    <submittedName>
        <fullName evidence="4">PAS domain-containing protein</fullName>
    </submittedName>
</protein>
<dbReference type="InterPro" id="IPR000014">
    <property type="entry name" value="PAS"/>
</dbReference>
<evidence type="ECO:0000256" key="2">
    <source>
        <dbReference type="SAM" id="MobiDB-lite"/>
    </source>
</evidence>
<sequence>MTSPSPTAATTREGGLPAPVDDRTIAQLERELAEARRRLNAAAEERRDVETERRGVDAIYAAYIDNTPDGVFLVSVETDGRVRIETVNRVVERALGLKRDSVRGMALGDVMPGAAAQRLIANIADCVQNRTALRYEETVDLPIGERVYEVTLTPVTAPGAPPRVVGAARDLTDRRHAEEQLRQAQKMESLGQL</sequence>
<evidence type="ECO:0000259" key="3">
    <source>
        <dbReference type="SMART" id="SM00091"/>
    </source>
</evidence>